<dbReference type="AlphaFoldDB" id="A0AAN6Y6U1"/>
<keyword evidence="3" id="KW-1185">Reference proteome</keyword>
<protein>
    <submittedName>
        <fullName evidence="2">Uncharacterized protein</fullName>
    </submittedName>
</protein>
<evidence type="ECO:0000256" key="1">
    <source>
        <dbReference type="SAM" id="MobiDB-lite"/>
    </source>
</evidence>
<comment type="caution">
    <text evidence="2">The sequence shown here is derived from an EMBL/GenBank/DDBJ whole genome shotgun (WGS) entry which is preliminary data.</text>
</comment>
<reference evidence="2" key="2">
    <citation type="submission" date="2023-05" db="EMBL/GenBank/DDBJ databases">
        <authorList>
            <consortium name="Lawrence Berkeley National Laboratory"/>
            <person name="Steindorff A."/>
            <person name="Hensen N."/>
            <person name="Bonometti L."/>
            <person name="Westerberg I."/>
            <person name="Brannstrom I.O."/>
            <person name="Guillou S."/>
            <person name="Cros-Aarteil S."/>
            <person name="Calhoun S."/>
            <person name="Haridas S."/>
            <person name="Kuo A."/>
            <person name="Mondo S."/>
            <person name="Pangilinan J."/>
            <person name="Riley R."/>
            <person name="Labutti K."/>
            <person name="Andreopoulos B."/>
            <person name="Lipzen A."/>
            <person name="Chen C."/>
            <person name="Yanf M."/>
            <person name="Daum C."/>
            <person name="Ng V."/>
            <person name="Clum A."/>
            <person name="Ohm R."/>
            <person name="Martin F."/>
            <person name="Silar P."/>
            <person name="Natvig D."/>
            <person name="Lalanne C."/>
            <person name="Gautier V."/>
            <person name="Ament-Velasquez S.L."/>
            <person name="Kruys A."/>
            <person name="Hutchinson M.I."/>
            <person name="Powell A.J."/>
            <person name="Barry K."/>
            <person name="Miller A.N."/>
            <person name="Grigoriev I.V."/>
            <person name="Debuchy R."/>
            <person name="Gladieux P."/>
            <person name="Thoren M.H."/>
            <person name="Johannesson H."/>
        </authorList>
    </citation>
    <scope>NUCLEOTIDE SEQUENCE</scope>
    <source>
        <strain evidence="2">PSN293</strain>
    </source>
</reference>
<proteinExistence type="predicted"/>
<accession>A0AAN6Y6U1</accession>
<reference evidence="2" key="1">
    <citation type="journal article" date="2023" name="Mol. Phylogenet. Evol.">
        <title>Genome-scale phylogeny and comparative genomics of the fungal order Sordariales.</title>
        <authorList>
            <person name="Hensen N."/>
            <person name="Bonometti L."/>
            <person name="Westerberg I."/>
            <person name="Brannstrom I.O."/>
            <person name="Guillou S."/>
            <person name="Cros-Aarteil S."/>
            <person name="Calhoun S."/>
            <person name="Haridas S."/>
            <person name="Kuo A."/>
            <person name="Mondo S."/>
            <person name="Pangilinan J."/>
            <person name="Riley R."/>
            <person name="LaButti K."/>
            <person name="Andreopoulos B."/>
            <person name="Lipzen A."/>
            <person name="Chen C."/>
            <person name="Yan M."/>
            <person name="Daum C."/>
            <person name="Ng V."/>
            <person name="Clum A."/>
            <person name="Steindorff A."/>
            <person name="Ohm R.A."/>
            <person name="Martin F."/>
            <person name="Silar P."/>
            <person name="Natvig D.O."/>
            <person name="Lalanne C."/>
            <person name="Gautier V."/>
            <person name="Ament-Velasquez S.L."/>
            <person name="Kruys A."/>
            <person name="Hutchinson M.I."/>
            <person name="Powell A.J."/>
            <person name="Barry K."/>
            <person name="Miller A.N."/>
            <person name="Grigoriev I.V."/>
            <person name="Debuchy R."/>
            <person name="Gladieux P."/>
            <person name="Hiltunen Thoren M."/>
            <person name="Johannesson H."/>
        </authorList>
    </citation>
    <scope>NUCLEOTIDE SEQUENCE</scope>
    <source>
        <strain evidence="2">PSN293</strain>
    </source>
</reference>
<dbReference type="Proteomes" id="UP001301769">
    <property type="component" value="Unassembled WGS sequence"/>
</dbReference>
<name>A0AAN6Y6U1_9PEZI</name>
<feature type="compositionally biased region" description="Basic and acidic residues" evidence="1">
    <location>
        <begin position="210"/>
        <end position="220"/>
    </location>
</feature>
<evidence type="ECO:0000313" key="3">
    <source>
        <dbReference type="Proteomes" id="UP001301769"/>
    </source>
</evidence>
<dbReference type="EMBL" id="MU858129">
    <property type="protein sequence ID" value="KAK4212375.1"/>
    <property type="molecule type" value="Genomic_DNA"/>
</dbReference>
<organism evidence="2 3">
    <name type="scientific">Rhypophila decipiens</name>
    <dbReference type="NCBI Taxonomy" id="261697"/>
    <lineage>
        <taxon>Eukaryota</taxon>
        <taxon>Fungi</taxon>
        <taxon>Dikarya</taxon>
        <taxon>Ascomycota</taxon>
        <taxon>Pezizomycotina</taxon>
        <taxon>Sordariomycetes</taxon>
        <taxon>Sordariomycetidae</taxon>
        <taxon>Sordariales</taxon>
        <taxon>Naviculisporaceae</taxon>
        <taxon>Rhypophila</taxon>
    </lineage>
</organism>
<evidence type="ECO:0000313" key="2">
    <source>
        <dbReference type="EMBL" id="KAK4212375.1"/>
    </source>
</evidence>
<feature type="region of interest" description="Disordered" evidence="1">
    <location>
        <begin position="208"/>
        <end position="228"/>
    </location>
</feature>
<sequence>MTVKRMSQDQLGCRKKRFLFPKVPECAGRTDSDVVARKGCRPASSIIDQVKPIDTTETIDGTIEALTLNPNTRCTIPSPTQDYWLTILWKKTVPNGAQSLILSPNLMPRYNRRKSQGRRHREPAGLVRYARARPGDRLGIDTGGMVLGKADYPKGKRRVAWDLRDITGQPTSGSSFPSQAVEVKIRVMPLSHSTCTCINCYKAFQSEPSQAHESRKDTDGVQHSWNLG</sequence>
<gene>
    <name evidence="2" type="ORF">QBC37DRAFT_483905</name>
</gene>